<gene>
    <name evidence="2" type="ORF">GCM10022207_89040</name>
</gene>
<reference evidence="3" key="1">
    <citation type="journal article" date="2019" name="Int. J. Syst. Evol. Microbiol.">
        <title>The Global Catalogue of Microorganisms (GCM) 10K type strain sequencing project: providing services to taxonomists for standard genome sequencing and annotation.</title>
        <authorList>
            <consortium name="The Broad Institute Genomics Platform"/>
            <consortium name="The Broad Institute Genome Sequencing Center for Infectious Disease"/>
            <person name="Wu L."/>
            <person name="Ma J."/>
        </authorList>
    </citation>
    <scope>NUCLEOTIDE SEQUENCE [LARGE SCALE GENOMIC DNA]</scope>
    <source>
        <strain evidence="3">JCM 16578</strain>
    </source>
</reference>
<organism evidence="2 3">
    <name type="scientific">Streptomyces lannensis</name>
    <dbReference type="NCBI Taxonomy" id="766498"/>
    <lineage>
        <taxon>Bacteria</taxon>
        <taxon>Bacillati</taxon>
        <taxon>Actinomycetota</taxon>
        <taxon>Actinomycetes</taxon>
        <taxon>Kitasatosporales</taxon>
        <taxon>Streptomycetaceae</taxon>
        <taxon>Streptomyces</taxon>
    </lineage>
</organism>
<protein>
    <submittedName>
        <fullName evidence="2">Uncharacterized protein</fullName>
    </submittedName>
</protein>
<sequence>MTAKQGKDDRGAVPITVTLPGGQEIRARLHARRQTKDGWQYQVGVLIWQDTADGGVEAVEHRAWVSPAHARPVPGISYDHVPTSRASQIGSTAPCTGQPAWTVQHLPHRPGHPGATLIHVVGCTPSAQTLDREQALTALRQPRAAACRECGAAGSLADHDESPDKEAEAPTFPRVPG</sequence>
<feature type="region of interest" description="Disordered" evidence="1">
    <location>
        <begin position="152"/>
        <end position="177"/>
    </location>
</feature>
<dbReference type="EMBL" id="BAAAZA010000061">
    <property type="protein sequence ID" value="GAA3905850.1"/>
    <property type="molecule type" value="Genomic_DNA"/>
</dbReference>
<dbReference type="Proteomes" id="UP001501563">
    <property type="component" value="Unassembled WGS sequence"/>
</dbReference>
<dbReference type="Pfam" id="PF19746">
    <property type="entry name" value="DUF6233"/>
    <property type="match status" value="1"/>
</dbReference>
<evidence type="ECO:0000313" key="2">
    <source>
        <dbReference type="EMBL" id="GAA3905850.1"/>
    </source>
</evidence>
<evidence type="ECO:0000313" key="3">
    <source>
        <dbReference type="Proteomes" id="UP001501563"/>
    </source>
</evidence>
<accession>A0ABP7LR57</accession>
<feature type="compositionally biased region" description="Basic and acidic residues" evidence="1">
    <location>
        <begin position="157"/>
        <end position="168"/>
    </location>
</feature>
<evidence type="ECO:0000256" key="1">
    <source>
        <dbReference type="SAM" id="MobiDB-lite"/>
    </source>
</evidence>
<proteinExistence type="predicted"/>
<comment type="caution">
    <text evidence="2">The sequence shown here is derived from an EMBL/GenBank/DDBJ whole genome shotgun (WGS) entry which is preliminary data.</text>
</comment>
<dbReference type="InterPro" id="IPR046200">
    <property type="entry name" value="DUF6233"/>
</dbReference>
<name>A0ABP7LR57_9ACTN</name>
<keyword evidence="3" id="KW-1185">Reference proteome</keyword>